<dbReference type="Pfam" id="PF01064">
    <property type="entry name" value="Activin_recp"/>
    <property type="match status" value="1"/>
</dbReference>
<sequence>MPRIRPEMRLVLAFTLMSLLLGEGAWALTCHCHGEGSACISENNCTGATLCYLRVIYQQDRDSYVDYGCIDDFGGLINPSLICNRTMSHGRDETHFLCCGDYDFCNKDLSIPPRESGPSSSSSPVTPTPTHSPTPEKQENKISLWLLLIVTIIPTIFILNLILCILLGIHLRQYHRIRTREQRQSEVRSTGSDQIQFVNSTTCT</sequence>
<dbReference type="GO" id="GO:0016020">
    <property type="term" value="C:membrane"/>
    <property type="evidence" value="ECO:0007669"/>
    <property type="project" value="UniProtKB-SubCell"/>
</dbReference>
<dbReference type="Gene3D" id="2.10.60.10">
    <property type="entry name" value="CD59"/>
    <property type="match status" value="1"/>
</dbReference>
<dbReference type="RefSeq" id="XP_019860765.1">
    <property type="nucleotide sequence ID" value="XM_020005206.1"/>
</dbReference>
<feature type="chain" id="PRO_5042899369" description="Activin types I and II receptor domain-containing protein" evidence="6">
    <location>
        <begin position="28"/>
        <end position="204"/>
    </location>
</feature>
<protein>
    <recommendedName>
        <fullName evidence="7">Activin types I and II receptor domain-containing protein</fullName>
    </recommendedName>
</protein>
<evidence type="ECO:0000313" key="9">
    <source>
        <dbReference type="Proteomes" id="UP000007879"/>
    </source>
</evidence>
<keyword evidence="5" id="KW-0812">Transmembrane</keyword>
<dbReference type="GO" id="GO:0004675">
    <property type="term" value="F:transmembrane receptor protein serine/threonine kinase activity"/>
    <property type="evidence" value="ECO:0007669"/>
    <property type="project" value="InterPro"/>
</dbReference>
<proteinExistence type="predicted"/>
<feature type="domain" description="Activin types I and II receptor" evidence="7">
    <location>
        <begin position="28"/>
        <end position="108"/>
    </location>
</feature>
<dbReference type="InterPro" id="IPR000472">
    <property type="entry name" value="Activin_recp"/>
</dbReference>
<dbReference type="SUPFAM" id="SSF57302">
    <property type="entry name" value="Snake toxin-like"/>
    <property type="match status" value="1"/>
</dbReference>
<dbReference type="InterPro" id="IPR045860">
    <property type="entry name" value="Snake_toxin-like_sf"/>
</dbReference>
<evidence type="ECO:0000256" key="4">
    <source>
        <dbReference type="SAM" id="MobiDB-lite"/>
    </source>
</evidence>
<feature type="transmembrane region" description="Helical" evidence="5">
    <location>
        <begin position="144"/>
        <end position="169"/>
    </location>
</feature>
<feature type="region of interest" description="Disordered" evidence="4">
    <location>
        <begin position="113"/>
        <end position="136"/>
    </location>
</feature>
<evidence type="ECO:0000256" key="1">
    <source>
        <dbReference type="ARBA" id="ARBA00004370"/>
    </source>
</evidence>
<keyword evidence="3 5" id="KW-0472">Membrane</keyword>
<reference evidence="9" key="1">
    <citation type="journal article" date="2010" name="Nature">
        <title>The Amphimedon queenslandica genome and the evolution of animal complexity.</title>
        <authorList>
            <person name="Srivastava M."/>
            <person name="Simakov O."/>
            <person name="Chapman J."/>
            <person name="Fahey B."/>
            <person name="Gauthier M.E."/>
            <person name="Mitros T."/>
            <person name="Richards G.S."/>
            <person name="Conaco C."/>
            <person name="Dacre M."/>
            <person name="Hellsten U."/>
            <person name="Larroux C."/>
            <person name="Putnam N.H."/>
            <person name="Stanke M."/>
            <person name="Adamska M."/>
            <person name="Darling A."/>
            <person name="Degnan S.M."/>
            <person name="Oakley T.H."/>
            <person name="Plachetzki D.C."/>
            <person name="Zhai Y."/>
            <person name="Adamski M."/>
            <person name="Calcino A."/>
            <person name="Cummins S.F."/>
            <person name="Goodstein D.M."/>
            <person name="Harris C."/>
            <person name="Jackson D.J."/>
            <person name="Leys S.P."/>
            <person name="Shu S."/>
            <person name="Woodcroft B.J."/>
            <person name="Vervoort M."/>
            <person name="Kosik K.S."/>
            <person name="Manning G."/>
            <person name="Degnan B.M."/>
            <person name="Rokhsar D.S."/>
        </authorList>
    </citation>
    <scope>NUCLEOTIDE SEQUENCE [LARGE SCALE GENOMIC DNA]</scope>
</reference>
<dbReference type="Proteomes" id="UP000007879">
    <property type="component" value="Unassembled WGS sequence"/>
</dbReference>
<dbReference type="EnsemblMetazoa" id="XM_020005206.1">
    <property type="protein sequence ID" value="XP_019860765.1"/>
    <property type="gene ID" value="LOC109589082"/>
</dbReference>
<organism evidence="8 9">
    <name type="scientific">Amphimedon queenslandica</name>
    <name type="common">Sponge</name>
    <dbReference type="NCBI Taxonomy" id="400682"/>
    <lineage>
        <taxon>Eukaryota</taxon>
        <taxon>Metazoa</taxon>
        <taxon>Porifera</taxon>
        <taxon>Demospongiae</taxon>
        <taxon>Heteroscleromorpha</taxon>
        <taxon>Haplosclerida</taxon>
        <taxon>Niphatidae</taxon>
        <taxon>Amphimedon</taxon>
    </lineage>
</organism>
<evidence type="ECO:0000313" key="8">
    <source>
        <dbReference type="EnsemblMetazoa" id="XP_019860765.1"/>
    </source>
</evidence>
<keyword evidence="9" id="KW-1185">Reference proteome</keyword>
<evidence type="ECO:0000256" key="2">
    <source>
        <dbReference type="ARBA" id="ARBA00022729"/>
    </source>
</evidence>
<evidence type="ECO:0000259" key="7">
    <source>
        <dbReference type="Pfam" id="PF01064"/>
    </source>
</evidence>
<feature type="compositionally biased region" description="Low complexity" evidence="4">
    <location>
        <begin position="113"/>
        <end position="125"/>
    </location>
</feature>
<keyword evidence="2 6" id="KW-0732">Signal</keyword>
<dbReference type="KEGG" id="aqu:109589082"/>
<comment type="subcellular location">
    <subcellularLocation>
        <location evidence="1">Membrane</location>
    </subcellularLocation>
</comment>
<dbReference type="AlphaFoldDB" id="A0AAN0JUE2"/>
<evidence type="ECO:0000256" key="5">
    <source>
        <dbReference type="SAM" id="Phobius"/>
    </source>
</evidence>
<dbReference type="GeneID" id="109589082"/>
<evidence type="ECO:0000256" key="6">
    <source>
        <dbReference type="SAM" id="SignalP"/>
    </source>
</evidence>
<keyword evidence="5" id="KW-1133">Transmembrane helix</keyword>
<accession>A0AAN0JUE2</accession>
<feature type="signal peptide" evidence="6">
    <location>
        <begin position="1"/>
        <end position="27"/>
    </location>
</feature>
<name>A0AAN0JUE2_AMPQE</name>
<reference evidence="8" key="2">
    <citation type="submission" date="2024-06" db="UniProtKB">
        <authorList>
            <consortium name="EnsemblMetazoa"/>
        </authorList>
    </citation>
    <scope>IDENTIFICATION</scope>
</reference>
<evidence type="ECO:0000256" key="3">
    <source>
        <dbReference type="ARBA" id="ARBA00023136"/>
    </source>
</evidence>